<dbReference type="AlphaFoldDB" id="A0A9Q0K5F3"/>
<protein>
    <submittedName>
        <fullName evidence="2">Uncharacterized protein</fullName>
    </submittedName>
</protein>
<dbReference type="OrthoDB" id="338531at2759"/>
<reference evidence="2" key="1">
    <citation type="journal article" date="2023" name="Plant J.">
        <title>The genome of the king protea, Protea cynaroides.</title>
        <authorList>
            <person name="Chang J."/>
            <person name="Duong T.A."/>
            <person name="Schoeman C."/>
            <person name="Ma X."/>
            <person name="Roodt D."/>
            <person name="Barker N."/>
            <person name="Li Z."/>
            <person name="Van de Peer Y."/>
            <person name="Mizrachi E."/>
        </authorList>
    </citation>
    <scope>NUCLEOTIDE SEQUENCE</scope>
    <source>
        <tissue evidence="2">Young leaves</tissue>
    </source>
</reference>
<evidence type="ECO:0000313" key="2">
    <source>
        <dbReference type="EMBL" id="KAJ4964504.1"/>
    </source>
</evidence>
<gene>
    <name evidence="2" type="ORF">NE237_024443</name>
</gene>
<evidence type="ECO:0000256" key="1">
    <source>
        <dbReference type="SAM" id="MobiDB-lite"/>
    </source>
</evidence>
<comment type="caution">
    <text evidence="2">The sequence shown here is derived from an EMBL/GenBank/DDBJ whole genome shotgun (WGS) entry which is preliminary data.</text>
</comment>
<dbReference type="EMBL" id="JAMYWD010000008">
    <property type="protein sequence ID" value="KAJ4964504.1"/>
    <property type="molecule type" value="Genomic_DNA"/>
</dbReference>
<feature type="compositionally biased region" description="Acidic residues" evidence="1">
    <location>
        <begin position="93"/>
        <end position="102"/>
    </location>
</feature>
<dbReference type="Proteomes" id="UP001141806">
    <property type="component" value="Unassembled WGS sequence"/>
</dbReference>
<accession>A0A9Q0K5F3</accession>
<evidence type="ECO:0000313" key="3">
    <source>
        <dbReference type="Proteomes" id="UP001141806"/>
    </source>
</evidence>
<keyword evidence="3" id="KW-1185">Reference proteome</keyword>
<feature type="region of interest" description="Disordered" evidence="1">
    <location>
        <begin position="70"/>
        <end position="102"/>
    </location>
</feature>
<proteinExistence type="predicted"/>
<organism evidence="2 3">
    <name type="scientific">Protea cynaroides</name>
    <dbReference type="NCBI Taxonomy" id="273540"/>
    <lineage>
        <taxon>Eukaryota</taxon>
        <taxon>Viridiplantae</taxon>
        <taxon>Streptophyta</taxon>
        <taxon>Embryophyta</taxon>
        <taxon>Tracheophyta</taxon>
        <taxon>Spermatophyta</taxon>
        <taxon>Magnoliopsida</taxon>
        <taxon>Proteales</taxon>
        <taxon>Proteaceae</taxon>
        <taxon>Protea</taxon>
    </lineage>
</organism>
<sequence length="204" mass="23701">MSSNRDKATEIPPLKGLVDKRYPLPVVSHEDVVSNPTVFWETLRRFHSELGERWFEDSDDDEQQVMALFGNGDEDKQRVMVRPHSKPSSSSNSEDEEEDEVFEEKLMPAAMESSEMQETQLKTLISCDCRKLERCKKPIWKCTSKKVWDEENTRSSLRFLYCRSRKVGDEDDSQKIMLRNTPAVLVEVPLFSQLQGRKVARLVE</sequence>
<name>A0A9Q0K5F3_9MAGN</name>